<name>A0AAU7JPR0_9MICO</name>
<dbReference type="AlphaFoldDB" id="A0AAU7JPR0"/>
<evidence type="ECO:0000313" key="3">
    <source>
        <dbReference type="EMBL" id="XBO42367.1"/>
    </source>
</evidence>
<dbReference type="Gene3D" id="2.30.180.10">
    <property type="entry name" value="FAS1 domain"/>
    <property type="match status" value="1"/>
</dbReference>
<dbReference type="EMBL" id="CP157483">
    <property type="protein sequence ID" value="XBO42367.1"/>
    <property type="molecule type" value="Genomic_DNA"/>
</dbReference>
<dbReference type="PROSITE" id="PS50213">
    <property type="entry name" value="FAS1"/>
    <property type="match status" value="1"/>
</dbReference>
<protein>
    <submittedName>
        <fullName evidence="3">Fasciclin domain-containing protein</fullName>
    </submittedName>
</protein>
<organism evidence="3">
    <name type="scientific">Pedococcus sp. KACC 23699</name>
    <dbReference type="NCBI Taxonomy" id="3149228"/>
    <lineage>
        <taxon>Bacteria</taxon>
        <taxon>Bacillati</taxon>
        <taxon>Actinomycetota</taxon>
        <taxon>Actinomycetes</taxon>
        <taxon>Micrococcales</taxon>
        <taxon>Intrasporangiaceae</taxon>
        <taxon>Pedococcus</taxon>
    </lineage>
</organism>
<dbReference type="RefSeq" id="WP_406829777.1">
    <property type="nucleotide sequence ID" value="NZ_CP157483.1"/>
</dbReference>
<dbReference type="SUPFAM" id="SSF82153">
    <property type="entry name" value="FAS1 domain"/>
    <property type="match status" value="1"/>
</dbReference>
<proteinExistence type="predicted"/>
<feature type="signal peptide" evidence="1">
    <location>
        <begin position="1"/>
        <end position="26"/>
    </location>
</feature>
<gene>
    <name evidence="3" type="ORF">ABEG17_12335</name>
</gene>
<dbReference type="InterPro" id="IPR036378">
    <property type="entry name" value="FAS1_dom_sf"/>
</dbReference>
<dbReference type="Pfam" id="PF02469">
    <property type="entry name" value="Fasciclin"/>
    <property type="match status" value="1"/>
</dbReference>
<accession>A0AAU7JPR0</accession>
<dbReference type="InterPro" id="IPR000782">
    <property type="entry name" value="FAS1_domain"/>
</dbReference>
<sequence length="219" mass="23005">MYLRRACSVLAATALATTLVAPAALAAPAAHSSTAPTGTRSLAAVLTADGDTFDHNWYDYDILAQAVLAVLAAKPKSAVGVLTDGTVPLTAFLPNDRAFQVLVADLTHRWPRTEEKTFAALADAVGIDAIEKVLLYHVVPGATIDSTAALGSDGARLATALPGASITVDVISRRFKLVALRDNDKNDIDPLLNPRALDINKGNKQIAHGIVLVLRPLDL</sequence>
<feature type="chain" id="PRO_5043515301" evidence="1">
    <location>
        <begin position="27"/>
        <end position="219"/>
    </location>
</feature>
<evidence type="ECO:0000259" key="2">
    <source>
        <dbReference type="PROSITE" id="PS50213"/>
    </source>
</evidence>
<evidence type="ECO:0000256" key="1">
    <source>
        <dbReference type="SAM" id="SignalP"/>
    </source>
</evidence>
<reference evidence="3" key="1">
    <citation type="submission" date="2024-05" db="EMBL/GenBank/DDBJ databases">
        <authorList>
            <person name="Kim S."/>
            <person name="Heo J."/>
            <person name="Choi H."/>
            <person name="Choi Y."/>
            <person name="Kwon S.-W."/>
            <person name="Kim Y."/>
        </authorList>
    </citation>
    <scope>NUCLEOTIDE SEQUENCE</scope>
    <source>
        <strain evidence="3">KACC 23699</strain>
    </source>
</reference>
<keyword evidence="1" id="KW-0732">Signal</keyword>
<feature type="domain" description="FAS1" evidence="2">
    <location>
        <begin position="47"/>
        <end position="218"/>
    </location>
</feature>